<keyword evidence="1" id="KW-1133">Transmembrane helix</keyword>
<comment type="caution">
    <text evidence="2">The sequence shown here is derived from an EMBL/GenBank/DDBJ whole genome shotgun (WGS) entry which is preliminary data.</text>
</comment>
<feature type="transmembrane region" description="Helical" evidence="1">
    <location>
        <begin position="12"/>
        <end position="32"/>
    </location>
</feature>
<evidence type="ECO:0000313" key="2">
    <source>
        <dbReference type="EMBL" id="CAH0103439.1"/>
    </source>
</evidence>
<protein>
    <submittedName>
        <fullName evidence="2">Uncharacterized protein</fullName>
    </submittedName>
</protein>
<dbReference type="Proteomes" id="UP000789390">
    <property type="component" value="Unassembled WGS sequence"/>
</dbReference>
<dbReference type="AlphaFoldDB" id="A0A8J2WIV0"/>
<keyword evidence="1" id="KW-0812">Transmembrane</keyword>
<dbReference type="OrthoDB" id="6388786at2759"/>
<reference evidence="2" key="1">
    <citation type="submission" date="2021-11" db="EMBL/GenBank/DDBJ databases">
        <authorList>
            <person name="Schell T."/>
        </authorList>
    </citation>
    <scope>NUCLEOTIDE SEQUENCE</scope>
    <source>
        <strain evidence="2">M5</strain>
    </source>
</reference>
<keyword evidence="3" id="KW-1185">Reference proteome</keyword>
<gene>
    <name evidence="2" type="ORF">DGAL_LOCUS6013</name>
</gene>
<organism evidence="2 3">
    <name type="scientific">Daphnia galeata</name>
    <dbReference type="NCBI Taxonomy" id="27404"/>
    <lineage>
        <taxon>Eukaryota</taxon>
        <taxon>Metazoa</taxon>
        <taxon>Ecdysozoa</taxon>
        <taxon>Arthropoda</taxon>
        <taxon>Crustacea</taxon>
        <taxon>Branchiopoda</taxon>
        <taxon>Diplostraca</taxon>
        <taxon>Cladocera</taxon>
        <taxon>Anomopoda</taxon>
        <taxon>Daphniidae</taxon>
        <taxon>Daphnia</taxon>
    </lineage>
</organism>
<accession>A0A8J2WIV0</accession>
<evidence type="ECO:0000256" key="1">
    <source>
        <dbReference type="SAM" id="Phobius"/>
    </source>
</evidence>
<evidence type="ECO:0000313" key="3">
    <source>
        <dbReference type="Proteomes" id="UP000789390"/>
    </source>
</evidence>
<keyword evidence="1" id="KW-0472">Membrane</keyword>
<sequence length="380" mass="43771">MVLVSGMTATTAILKATLTTGVIVLAALLLVGKMGTFVIRFRNNNNNNTRLISNVYDKCQKADNYLNRRDFKIRSSDLTYDAESRCQSDVKKESGEREEEFVSQTRQQFLLVPDEYNAQDVVQCIDSLWIKRNKRPITIAFVGDSTTRQHFASFVRSIPDYDRQTESLYTKTVEILYHDDMNLTSRLMGNLKISFYWRNLINEVMLADFRRWASTEDHAQVPDLILFGATVHHMIASNNVTFEMYEKLLVNELVPLMKKSLLVHPQQEIIWLKQSLTIEQLSPADENHVAYGIYPDKIEKYVAILPRILKDTRVVIWDSINAIAEEYIRACGLTSYYDRQDEHEYQHCHDLIHTGMGAISLGTRLLLNHICESAESAEFS</sequence>
<dbReference type="EMBL" id="CAKKLH010000112">
    <property type="protein sequence ID" value="CAH0103439.1"/>
    <property type="molecule type" value="Genomic_DNA"/>
</dbReference>
<proteinExistence type="predicted"/>
<name>A0A8J2WIV0_9CRUS</name>